<keyword evidence="6" id="KW-0999">Mitochondrion inner membrane</keyword>
<evidence type="ECO:0000256" key="2">
    <source>
        <dbReference type="ARBA" id="ARBA00006375"/>
    </source>
</evidence>
<evidence type="ECO:0000313" key="17">
    <source>
        <dbReference type="Proteomes" id="UP000070412"/>
    </source>
</evidence>
<reference evidence="14" key="3">
    <citation type="submission" date="2020-01" db="EMBL/GenBank/DDBJ databases">
        <authorList>
            <person name="Korhonen P.K.K."/>
            <person name="Guangxu M.G."/>
            <person name="Wang T.W."/>
            <person name="Stroehlein A.J.S."/>
            <person name="Young N.D."/>
            <person name="Ang C.-S.A."/>
            <person name="Fernando D.W.F."/>
            <person name="Lu H.L."/>
            <person name="Taylor S.T."/>
            <person name="Ehtesham M.E.M."/>
            <person name="Najaraj S.H.N."/>
            <person name="Harsha G.H.G."/>
            <person name="Madugundu A.M."/>
            <person name="Renuse S.R."/>
            <person name="Holt D.H."/>
            <person name="Pandey A.P."/>
            <person name="Papenfuss A.P."/>
            <person name="Gasser R.B.G."/>
            <person name="Fischer K.F."/>
        </authorList>
    </citation>
    <scope>NUCLEOTIDE SEQUENCE</scope>
    <source>
        <strain evidence="14">SSS_KF_BRIS2020</strain>
    </source>
</reference>
<evidence type="ECO:0000256" key="8">
    <source>
        <dbReference type="ARBA" id="ARBA00023004"/>
    </source>
</evidence>
<dbReference type="AlphaFoldDB" id="A0A132AEN6"/>
<evidence type="ECO:0000256" key="6">
    <source>
        <dbReference type="ARBA" id="ARBA00022792"/>
    </source>
</evidence>
<dbReference type="Proteomes" id="UP000070412">
    <property type="component" value="Unassembled WGS sequence"/>
</dbReference>
<keyword evidence="17" id="KW-1185">Reference proteome</keyword>
<dbReference type="PANTHER" id="PTHR45758">
    <property type="entry name" value="MITOFERRIN-1-RELATED"/>
    <property type="match status" value="1"/>
</dbReference>
<keyword evidence="7" id="KW-1133">Transmembrane helix</keyword>
<keyword evidence="3 13" id="KW-0813">Transport</keyword>
<evidence type="ECO:0000313" key="18">
    <source>
        <dbReference type="Proteomes" id="UP000616769"/>
    </source>
</evidence>
<dbReference type="VEuPathDB" id="VectorBase:SSCA007223"/>
<feature type="repeat" description="Solcar" evidence="12">
    <location>
        <begin position="216"/>
        <end position="309"/>
    </location>
</feature>
<dbReference type="OrthoDB" id="43906at2759"/>
<sequence length="345" mass="38560">MTSQITSNSDFNKDDLIEDYESMPASASLSTHMMAGAMAGMMEHVVMYPLDSVKTRMQTLRPNPRATYRSIMEGFYKMIRYEGFSRPIKGVSVVLCSAGPAHALYFSCYERMKTLLSGTAIGHQQTHLAHGAAGCLSTLLHDAIMNPAEVVKQRMQMFNSPYSSSLNCVYDVFRNEGVRAFYRSYYTSLLINIPFQCIHFISYEMMQNALNRDRQYNPKIHVISGAIAGGLAAAVTTPLDVCKTLINTQEKQVLIASKQRYISGLYDAMITVYCCCSLKGFFQGIQARVLYSMPATAISWSVYEFLKYIMHGRHTRRYDNTTTASSAASSSNLNLNLSLPKIPVS</sequence>
<evidence type="ECO:0000256" key="11">
    <source>
        <dbReference type="ARBA" id="ARBA00023136"/>
    </source>
</evidence>
<reference evidence="15 18" key="1">
    <citation type="journal article" date="2015" name="Parasit. Vectors">
        <title>Draft genome of the scabies mite.</title>
        <authorList>
            <person name="Rider S.D.Jr."/>
            <person name="Morgan M.S."/>
            <person name="Arlian L.G."/>
        </authorList>
    </citation>
    <scope>NUCLEOTIDE SEQUENCE [LARGE SCALE GENOMIC DNA]</scope>
    <source>
        <strain evidence="15">Arlian Lab</strain>
    </source>
</reference>
<dbReference type="Proteomes" id="UP000616769">
    <property type="component" value="Unassembled WGS sequence"/>
</dbReference>
<keyword evidence="5 12" id="KW-0812">Transmembrane</keyword>
<protein>
    <submittedName>
        <fullName evidence="14">Mitoferrin-1</fullName>
    </submittedName>
    <submittedName>
        <fullName evidence="15">Mitoferrin-2-like protein</fullName>
    </submittedName>
</protein>
<evidence type="ECO:0000256" key="13">
    <source>
        <dbReference type="RuleBase" id="RU000488"/>
    </source>
</evidence>
<dbReference type="GO" id="GO:0048250">
    <property type="term" value="P:iron import into the mitochondrion"/>
    <property type="evidence" value="ECO:0007669"/>
    <property type="project" value="TreeGrafter"/>
</dbReference>
<dbReference type="InterPro" id="IPR018108">
    <property type="entry name" value="MCP_transmembrane"/>
</dbReference>
<keyword evidence="10" id="KW-0496">Mitochondrion</keyword>
<dbReference type="Pfam" id="PF00153">
    <property type="entry name" value="Mito_carr"/>
    <property type="match status" value="3"/>
</dbReference>
<evidence type="ECO:0000256" key="9">
    <source>
        <dbReference type="ARBA" id="ARBA00023065"/>
    </source>
</evidence>
<evidence type="ECO:0000256" key="12">
    <source>
        <dbReference type="PROSITE-ProRule" id="PRU00282"/>
    </source>
</evidence>
<evidence type="ECO:0000313" key="15">
    <source>
        <dbReference type="EMBL" id="KPM09015.1"/>
    </source>
</evidence>
<keyword evidence="11 12" id="KW-0472">Membrane</keyword>
<dbReference type="FunFam" id="1.50.40.10:FF:000029">
    <property type="entry name" value="Solute carrier family 25 member 28"/>
    <property type="match status" value="1"/>
</dbReference>
<dbReference type="Gene3D" id="1.50.40.10">
    <property type="entry name" value="Mitochondrial carrier domain"/>
    <property type="match status" value="2"/>
</dbReference>
<dbReference type="InterPro" id="IPR023395">
    <property type="entry name" value="MCP_dom_sf"/>
</dbReference>
<evidence type="ECO:0000256" key="10">
    <source>
        <dbReference type="ARBA" id="ARBA00023128"/>
    </source>
</evidence>
<dbReference type="EMBL" id="JXLN01013005">
    <property type="protein sequence ID" value="KPM09015.1"/>
    <property type="molecule type" value="Genomic_DNA"/>
</dbReference>
<keyword evidence="9" id="KW-0406">Ion transport</keyword>
<gene>
    <name evidence="14" type="primary">SSS_106g</name>
    <name evidence="15" type="ORF">QR98_0075440</name>
    <name evidence="14" type="ORF">SSS_106</name>
</gene>
<dbReference type="PROSITE" id="PS50920">
    <property type="entry name" value="SOLCAR"/>
    <property type="match status" value="3"/>
</dbReference>
<evidence type="ECO:0000256" key="1">
    <source>
        <dbReference type="ARBA" id="ARBA00004448"/>
    </source>
</evidence>
<dbReference type="EnsemblMetazoa" id="SSS_106s_mrna">
    <property type="protein sequence ID" value="KAF7490748.1"/>
    <property type="gene ID" value="SSS_106"/>
</dbReference>
<reference evidence="16" key="4">
    <citation type="submission" date="2022-06" db="UniProtKB">
        <authorList>
            <consortium name="EnsemblMetazoa"/>
        </authorList>
    </citation>
    <scope>IDENTIFICATION</scope>
</reference>
<dbReference type="GO" id="GO:0005743">
    <property type="term" value="C:mitochondrial inner membrane"/>
    <property type="evidence" value="ECO:0007669"/>
    <property type="project" value="UniProtKB-SubCell"/>
</dbReference>
<proteinExistence type="inferred from homology"/>
<evidence type="ECO:0000256" key="3">
    <source>
        <dbReference type="ARBA" id="ARBA00022448"/>
    </source>
</evidence>
<dbReference type="OMA" id="AYECSKE"/>
<feature type="repeat" description="Solcar" evidence="12">
    <location>
        <begin position="125"/>
        <end position="209"/>
    </location>
</feature>
<organism evidence="15 18">
    <name type="scientific">Sarcoptes scabiei</name>
    <name type="common">Itch mite</name>
    <name type="synonym">Acarus scabiei</name>
    <dbReference type="NCBI Taxonomy" id="52283"/>
    <lineage>
        <taxon>Eukaryota</taxon>
        <taxon>Metazoa</taxon>
        <taxon>Ecdysozoa</taxon>
        <taxon>Arthropoda</taxon>
        <taxon>Chelicerata</taxon>
        <taxon>Arachnida</taxon>
        <taxon>Acari</taxon>
        <taxon>Acariformes</taxon>
        <taxon>Sarcoptiformes</taxon>
        <taxon>Astigmata</taxon>
        <taxon>Psoroptidia</taxon>
        <taxon>Sarcoptoidea</taxon>
        <taxon>Sarcoptidae</taxon>
        <taxon>Sarcoptinae</taxon>
        <taxon>Sarcoptes</taxon>
    </lineage>
</organism>
<evidence type="ECO:0000313" key="14">
    <source>
        <dbReference type="EMBL" id="KAF7490748.1"/>
    </source>
</evidence>
<comment type="similarity">
    <text evidence="2 13">Belongs to the mitochondrial carrier (TC 2.A.29) family.</text>
</comment>
<evidence type="ECO:0000313" key="16">
    <source>
        <dbReference type="EnsemblMetazoa" id="KAF7490748.1"/>
    </source>
</evidence>
<dbReference type="EMBL" id="WVUK01000062">
    <property type="protein sequence ID" value="KAF7490748.1"/>
    <property type="molecule type" value="Genomic_DNA"/>
</dbReference>
<feature type="repeat" description="Solcar" evidence="12">
    <location>
        <begin position="27"/>
        <end position="115"/>
    </location>
</feature>
<dbReference type="PANTHER" id="PTHR45758:SF20">
    <property type="entry name" value="MITOFERRIN-2"/>
    <property type="match status" value="1"/>
</dbReference>
<comment type="subcellular location">
    <subcellularLocation>
        <location evidence="1">Mitochondrion inner membrane</location>
        <topology evidence="1">Multi-pass membrane protein</topology>
    </subcellularLocation>
</comment>
<evidence type="ECO:0000256" key="7">
    <source>
        <dbReference type="ARBA" id="ARBA00022989"/>
    </source>
</evidence>
<dbReference type="GO" id="GO:0015093">
    <property type="term" value="F:ferrous iron transmembrane transporter activity"/>
    <property type="evidence" value="ECO:0007669"/>
    <property type="project" value="TreeGrafter"/>
</dbReference>
<keyword evidence="8" id="KW-0408">Iron</keyword>
<reference evidence="17" key="2">
    <citation type="journal article" date="2020" name="PLoS Negl. Trop. Dis.">
        <title>High-quality nuclear genome for Sarcoptes scabiei-A critical resource for a neglected parasite.</title>
        <authorList>
            <person name="Korhonen P.K."/>
            <person name="Gasser R.B."/>
            <person name="Ma G."/>
            <person name="Wang T."/>
            <person name="Stroehlein A.J."/>
            <person name="Young N.D."/>
            <person name="Ang C.S."/>
            <person name="Fernando D.D."/>
            <person name="Lu H.C."/>
            <person name="Taylor S."/>
            <person name="Reynolds S.L."/>
            <person name="Mofiz E."/>
            <person name="Najaraj S.H."/>
            <person name="Gowda H."/>
            <person name="Madugundu A."/>
            <person name="Renuse S."/>
            <person name="Holt D."/>
            <person name="Pandey A."/>
            <person name="Papenfuss A.T."/>
            <person name="Fischer K."/>
        </authorList>
    </citation>
    <scope>NUCLEOTIDE SEQUENCE [LARGE SCALE GENOMIC DNA]</scope>
</reference>
<evidence type="ECO:0000256" key="4">
    <source>
        <dbReference type="ARBA" id="ARBA00022496"/>
    </source>
</evidence>
<evidence type="ECO:0000256" key="5">
    <source>
        <dbReference type="ARBA" id="ARBA00022692"/>
    </source>
</evidence>
<keyword evidence="4" id="KW-0410">Iron transport</keyword>
<name>A0A132AEN6_SARSC</name>
<dbReference type="SUPFAM" id="SSF103506">
    <property type="entry name" value="Mitochondrial carrier"/>
    <property type="match status" value="1"/>
</dbReference>
<accession>A0A132AEN6</accession>